<dbReference type="GO" id="GO:0003995">
    <property type="term" value="F:acyl-CoA dehydrogenase activity"/>
    <property type="evidence" value="ECO:0007669"/>
    <property type="project" value="TreeGrafter"/>
</dbReference>
<dbReference type="InterPro" id="IPR037069">
    <property type="entry name" value="AcylCoA_DH/ox_N_sf"/>
</dbReference>
<dbReference type="RefSeq" id="XP_007754331.1">
    <property type="nucleotide sequence ID" value="XM_007756141.1"/>
</dbReference>
<evidence type="ECO:0000259" key="8">
    <source>
        <dbReference type="Pfam" id="PF00441"/>
    </source>
</evidence>
<dbReference type="Gene3D" id="1.10.540.10">
    <property type="entry name" value="Acyl-CoA dehydrogenase/oxidase, N-terminal domain"/>
    <property type="match status" value="1"/>
</dbReference>
<evidence type="ECO:0000259" key="9">
    <source>
        <dbReference type="Pfam" id="PF02770"/>
    </source>
</evidence>
<dbReference type="GeneID" id="19176716"/>
<evidence type="ECO:0000256" key="3">
    <source>
        <dbReference type="ARBA" id="ARBA00011738"/>
    </source>
</evidence>
<dbReference type="SUPFAM" id="SSF47203">
    <property type="entry name" value="Acyl-CoA dehydrogenase C-terminal domain-like"/>
    <property type="match status" value="1"/>
</dbReference>
<evidence type="ECO:0000256" key="6">
    <source>
        <dbReference type="ARBA" id="ARBA00023002"/>
    </source>
</evidence>
<evidence type="ECO:0000256" key="2">
    <source>
        <dbReference type="ARBA" id="ARBA00009347"/>
    </source>
</evidence>
<dbReference type="GO" id="GO:0005737">
    <property type="term" value="C:cytoplasm"/>
    <property type="evidence" value="ECO:0007669"/>
    <property type="project" value="TreeGrafter"/>
</dbReference>
<comment type="cofactor">
    <cofactor evidence="1 7">
        <name>FAD</name>
        <dbReference type="ChEBI" id="CHEBI:57692"/>
    </cofactor>
</comment>
<evidence type="ECO:0000313" key="12">
    <source>
        <dbReference type="Proteomes" id="UP000019473"/>
    </source>
</evidence>
<evidence type="ECO:0000256" key="4">
    <source>
        <dbReference type="ARBA" id="ARBA00022630"/>
    </source>
</evidence>
<dbReference type="OrthoDB" id="434771at2759"/>
<keyword evidence="4 7" id="KW-0285">Flavoprotein</keyword>
<feature type="domain" description="Acyl-CoA dehydrogenase/oxidase C-terminal" evidence="8">
    <location>
        <begin position="259"/>
        <end position="407"/>
    </location>
</feature>
<dbReference type="PANTHER" id="PTHR48083:SF13">
    <property type="entry name" value="ACYL-COA DEHYDROGENASE FAMILY MEMBER 11"/>
    <property type="match status" value="1"/>
</dbReference>
<dbReference type="eggNOG" id="KOG1469">
    <property type="taxonomic scope" value="Eukaryota"/>
</dbReference>
<dbReference type="SUPFAM" id="SSF56645">
    <property type="entry name" value="Acyl-CoA dehydrogenase NM domain-like"/>
    <property type="match status" value="1"/>
</dbReference>
<dbReference type="STRING" id="1182544.W9W0S0"/>
<evidence type="ECO:0000256" key="7">
    <source>
        <dbReference type="RuleBase" id="RU362125"/>
    </source>
</evidence>
<evidence type="ECO:0000259" key="10">
    <source>
        <dbReference type="Pfam" id="PF02771"/>
    </source>
</evidence>
<protein>
    <submittedName>
        <fullName evidence="11">Acyl-CoA dehydrogenase</fullName>
    </submittedName>
</protein>
<dbReference type="GO" id="GO:0050660">
    <property type="term" value="F:flavin adenine dinucleotide binding"/>
    <property type="evidence" value="ECO:0007669"/>
    <property type="project" value="InterPro"/>
</dbReference>
<dbReference type="HOGENOM" id="CLU_018204_1_2_1"/>
<name>W9W0S0_9EURO</name>
<evidence type="ECO:0000256" key="1">
    <source>
        <dbReference type="ARBA" id="ARBA00001974"/>
    </source>
</evidence>
<dbReference type="AlphaFoldDB" id="W9W0S0"/>
<comment type="caution">
    <text evidence="11">The sequence shown here is derived from an EMBL/GenBank/DDBJ whole genome shotgun (WGS) entry which is preliminary data.</text>
</comment>
<keyword evidence="6 7" id="KW-0560">Oxidoreductase</keyword>
<dbReference type="PANTHER" id="PTHR48083">
    <property type="entry name" value="MEDIUM-CHAIN SPECIFIC ACYL-COA DEHYDROGENASE, MITOCHONDRIAL-RELATED"/>
    <property type="match status" value="1"/>
</dbReference>
<keyword evidence="12" id="KW-1185">Reference proteome</keyword>
<sequence length="442" mass="49494">MEAVRVPSIIADKLRPHARATLANVKKFVEEECIPADEVFEAQLALHPDQRWNSMPPILEDLKKRARELGLWNLFLHSHFQEGPGFTNVEYTLMCETMGRSHVAPEAMNCSAPDTGNMELLAKYGTEAQKEKWLQPLLDGKIRSAYVMTEIDVAASDAKNLALEMRREGDEYILNGVKWWISSAGDQRCRLYIIFARSNPNDPNPTKRHSIILVDSKTPGIEVIRPLRVFGFDDAPTGHCEVHFNQVRVPASNIILGEGRGFEIMQGRMGPGRIHHCMRAIGCAERGLDYLIARANKRMVHEAPLANKGVVADWIARSRIEIDAARLLVLNAADKIDAGNAKDAMSEIAMAKIYVPNVALAVLDRAIQTHGAAGLCQDFPLARIWTYLRTVRIADGPDEAHAAQLARTENKRHHNIIDVIAMQEATTRALMEKYKINPRPRL</sequence>
<dbReference type="InterPro" id="IPR046373">
    <property type="entry name" value="Acyl-CoA_Oxase/DH_mid-dom_sf"/>
</dbReference>
<dbReference type="FunFam" id="2.40.110.10:FF:000002">
    <property type="entry name" value="Acyl-CoA dehydrogenase fadE12"/>
    <property type="match status" value="1"/>
</dbReference>
<dbReference type="InterPro" id="IPR009100">
    <property type="entry name" value="AcylCoA_DH/oxidase_NM_dom_sf"/>
</dbReference>
<evidence type="ECO:0000313" key="11">
    <source>
        <dbReference type="EMBL" id="EXJ61677.1"/>
    </source>
</evidence>
<dbReference type="Pfam" id="PF02771">
    <property type="entry name" value="Acyl-CoA_dh_N"/>
    <property type="match status" value="1"/>
</dbReference>
<dbReference type="GO" id="GO:0033539">
    <property type="term" value="P:fatty acid beta-oxidation using acyl-CoA dehydrogenase"/>
    <property type="evidence" value="ECO:0007669"/>
    <property type="project" value="TreeGrafter"/>
</dbReference>
<comment type="similarity">
    <text evidence="2 7">Belongs to the acyl-CoA dehydrogenase family.</text>
</comment>
<feature type="domain" description="Acyl-CoA dehydrogenase/oxidase N-terminal" evidence="10">
    <location>
        <begin position="18"/>
        <end position="141"/>
    </location>
</feature>
<dbReference type="Pfam" id="PF00441">
    <property type="entry name" value="Acyl-CoA_dh_1"/>
    <property type="match status" value="1"/>
</dbReference>
<feature type="domain" description="Acyl-CoA oxidase/dehydrogenase middle" evidence="9">
    <location>
        <begin position="145"/>
        <end position="247"/>
    </location>
</feature>
<dbReference type="Gene3D" id="1.20.140.10">
    <property type="entry name" value="Butyryl-CoA Dehydrogenase, subunit A, domain 3"/>
    <property type="match status" value="1"/>
</dbReference>
<dbReference type="EMBL" id="AMGW01000002">
    <property type="protein sequence ID" value="EXJ61677.1"/>
    <property type="molecule type" value="Genomic_DNA"/>
</dbReference>
<dbReference type="Proteomes" id="UP000019473">
    <property type="component" value="Unassembled WGS sequence"/>
</dbReference>
<dbReference type="InterPro" id="IPR036250">
    <property type="entry name" value="AcylCo_DH-like_C"/>
</dbReference>
<accession>W9W0S0</accession>
<proteinExistence type="inferred from homology"/>
<reference evidence="11 12" key="1">
    <citation type="submission" date="2013-03" db="EMBL/GenBank/DDBJ databases">
        <title>The Genome Sequence of Cladophialophora yegresii CBS 114405.</title>
        <authorList>
            <consortium name="The Broad Institute Genomics Platform"/>
            <person name="Cuomo C."/>
            <person name="de Hoog S."/>
            <person name="Gorbushina A."/>
            <person name="Walker B."/>
            <person name="Young S.K."/>
            <person name="Zeng Q."/>
            <person name="Gargeya S."/>
            <person name="Fitzgerald M."/>
            <person name="Haas B."/>
            <person name="Abouelleil A."/>
            <person name="Allen A.W."/>
            <person name="Alvarado L."/>
            <person name="Arachchi H.M."/>
            <person name="Berlin A.M."/>
            <person name="Chapman S.B."/>
            <person name="Gainer-Dewar J."/>
            <person name="Goldberg J."/>
            <person name="Griggs A."/>
            <person name="Gujja S."/>
            <person name="Hansen M."/>
            <person name="Howarth C."/>
            <person name="Imamovic A."/>
            <person name="Ireland A."/>
            <person name="Larimer J."/>
            <person name="McCowan C."/>
            <person name="Murphy C."/>
            <person name="Pearson M."/>
            <person name="Poon T.W."/>
            <person name="Priest M."/>
            <person name="Roberts A."/>
            <person name="Saif S."/>
            <person name="Shea T."/>
            <person name="Sisk P."/>
            <person name="Sykes S."/>
            <person name="Wortman J."/>
            <person name="Nusbaum C."/>
            <person name="Birren B."/>
        </authorList>
    </citation>
    <scope>NUCLEOTIDE SEQUENCE [LARGE SCALE GENOMIC DNA]</scope>
    <source>
        <strain evidence="11 12">CBS 114405</strain>
    </source>
</reference>
<dbReference type="InterPro" id="IPR050741">
    <property type="entry name" value="Acyl-CoA_dehydrogenase"/>
</dbReference>
<evidence type="ECO:0000256" key="5">
    <source>
        <dbReference type="ARBA" id="ARBA00022827"/>
    </source>
</evidence>
<comment type="subunit">
    <text evidence="3">Homodimer.</text>
</comment>
<dbReference type="Pfam" id="PF02770">
    <property type="entry name" value="Acyl-CoA_dh_M"/>
    <property type="match status" value="1"/>
</dbReference>
<dbReference type="Gene3D" id="2.40.110.10">
    <property type="entry name" value="Butyryl-CoA Dehydrogenase, subunit A, domain 2"/>
    <property type="match status" value="1"/>
</dbReference>
<dbReference type="InterPro" id="IPR006091">
    <property type="entry name" value="Acyl-CoA_Oxase/DH_mid-dom"/>
</dbReference>
<dbReference type="VEuPathDB" id="FungiDB:A1O7_02106"/>
<dbReference type="InterPro" id="IPR013786">
    <property type="entry name" value="AcylCoA_DH/ox_N"/>
</dbReference>
<organism evidence="11 12">
    <name type="scientific">Cladophialophora yegresii CBS 114405</name>
    <dbReference type="NCBI Taxonomy" id="1182544"/>
    <lineage>
        <taxon>Eukaryota</taxon>
        <taxon>Fungi</taxon>
        <taxon>Dikarya</taxon>
        <taxon>Ascomycota</taxon>
        <taxon>Pezizomycotina</taxon>
        <taxon>Eurotiomycetes</taxon>
        <taxon>Chaetothyriomycetidae</taxon>
        <taxon>Chaetothyriales</taxon>
        <taxon>Herpotrichiellaceae</taxon>
        <taxon>Cladophialophora</taxon>
    </lineage>
</organism>
<keyword evidence="5 7" id="KW-0274">FAD</keyword>
<dbReference type="InterPro" id="IPR009075">
    <property type="entry name" value="AcylCo_DH/oxidase_C"/>
</dbReference>
<gene>
    <name evidence="11" type="ORF">A1O7_02106</name>
</gene>